<organism evidence="2 3">
    <name type="scientific">Exidia glandulosa HHB12029</name>
    <dbReference type="NCBI Taxonomy" id="1314781"/>
    <lineage>
        <taxon>Eukaryota</taxon>
        <taxon>Fungi</taxon>
        <taxon>Dikarya</taxon>
        <taxon>Basidiomycota</taxon>
        <taxon>Agaricomycotina</taxon>
        <taxon>Agaricomycetes</taxon>
        <taxon>Auriculariales</taxon>
        <taxon>Exidiaceae</taxon>
        <taxon>Exidia</taxon>
    </lineage>
</organism>
<proteinExistence type="predicted"/>
<evidence type="ECO:0000313" key="3">
    <source>
        <dbReference type="Proteomes" id="UP000077266"/>
    </source>
</evidence>
<sequence length="655" mass="72462">MRLFKTCALAGNILDLRVWTDFVHAANPKLDTFSSTTLHDIHIAQEAVRVRKLAVDHLRTCDNLTISYDGGTVKIVQSVYTVHVTEPRSHESYFLRGDESSGLSHTGEYIRDLVLGVMDEIGRARFACVVSDSTGSTKSAREQVQATVVTIIALGDAPHALNNLIKDICGLAHFSLCISNSRKMNKFVKLSSFATQRIKSQAQRDGVTRHLESAGKTRFAGVNRLGYSILRNLPSIKTLVDTGVLFSGPKERKNYSFLRVTSQYHEYDLTLRQLVAVLTPFAKAIKCLESSLIHPGHVYLFWLAAIATVHDVFTTSEDSLGFPPELIQHITGIVNDRFEAMCEGSDNTVYKAALFLDPVYILSKLWRTPGATGTLAGADLGAEVPFYREIGKYLLQVLLKHVESDRQVMQKRFGAPKAIAQAFQVQFSAYTRQEFPFNRDRSQGWRIYWSGLADNPDGRVIAFLAVKLLSMLPTSMPEERTMSAITKAESGGRSGMKAASLVAEVQVKQHYARLERAEKKPKRVVPRVQKFRELAAQIRAEVMSGPLDVFVHPASPSDANTNEESAPSEPADAADSVADELDALEDYESPSALRGLSFAIAEKVDIRSSVLLDLLSDVPCGKNKSQRLLEAEELPPTQDNDDELPIDAADFEFAL</sequence>
<keyword evidence="3" id="KW-1185">Reference proteome</keyword>
<accession>A0A165HC75</accession>
<dbReference type="SUPFAM" id="SSF53098">
    <property type="entry name" value="Ribonuclease H-like"/>
    <property type="match status" value="1"/>
</dbReference>
<evidence type="ECO:0000313" key="2">
    <source>
        <dbReference type="EMBL" id="KZV91751.1"/>
    </source>
</evidence>
<dbReference type="Proteomes" id="UP000077266">
    <property type="component" value="Unassembled WGS sequence"/>
</dbReference>
<evidence type="ECO:0000256" key="1">
    <source>
        <dbReference type="SAM" id="MobiDB-lite"/>
    </source>
</evidence>
<gene>
    <name evidence="2" type="ORF">EXIGLDRAFT_647914</name>
</gene>
<feature type="compositionally biased region" description="Low complexity" evidence="1">
    <location>
        <begin position="563"/>
        <end position="575"/>
    </location>
</feature>
<dbReference type="EMBL" id="KV426021">
    <property type="protein sequence ID" value="KZV91751.1"/>
    <property type="molecule type" value="Genomic_DNA"/>
</dbReference>
<dbReference type="AlphaFoldDB" id="A0A165HC75"/>
<name>A0A165HC75_EXIGL</name>
<reference evidence="2 3" key="1">
    <citation type="journal article" date="2016" name="Mol. Biol. Evol.">
        <title>Comparative Genomics of Early-Diverging Mushroom-Forming Fungi Provides Insights into the Origins of Lignocellulose Decay Capabilities.</title>
        <authorList>
            <person name="Nagy L.G."/>
            <person name="Riley R."/>
            <person name="Tritt A."/>
            <person name="Adam C."/>
            <person name="Daum C."/>
            <person name="Floudas D."/>
            <person name="Sun H."/>
            <person name="Yadav J.S."/>
            <person name="Pangilinan J."/>
            <person name="Larsson K.H."/>
            <person name="Matsuura K."/>
            <person name="Barry K."/>
            <person name="Labutti K."/>
            <person name="Kuo R."/>
            <person name="Ohm R.A."/>
            <person name="Bhattacharya S.S."/>
            <person name="Shirouzu T."/>
            <person name="Yoshinaga Y."/>
            <person name="Martin F.M."/>
            <person name="Grigoriev I.V."/>
            <person name="Hibbett D.S."/>
        </authorList>
    </citation>
    <scope>NUCLEOTIDE SEQUENCE [LARGE SCALE GENOMIC DNA]</scope>
    <source>
        <strain evidence="2 3">HHB12029</strain>
    </source>
</reference>
<protein>
    <submittedName>
        <fullName evidence="2">Uncharacterized protein</fullName>
    </submittedName>
</protein>
<dbReference type="InParanoid" id="A0A165HC75"/>
<dbReference type="OrthoDB" id="3236755at2759"/>
<dbReference type="STRING" id="1314781.A0A165HC75"/>
<dbReference type="InterPro" id="IPR012337">
    <property type="entry name" value="RNaseH-like_sf"/>
</dbReference>
<feature type="region of interest" description="Disordered" evidence="1">
    <location>
        <begin position="552"/>
        <end position="575"/>
    </location>
</feature>